<evidence type="ECO:0000313" key="2">
    <source>
        <dbReference type="Proteomes" id="UP001060085"/>
    </source>
</evidence>
<organism evidence="1 2">
    <name type="scientific">Catharanthus roseus</name>
    <name type="common">Madagascar periwinkle</name>
    <name type="synonym">Vinca rosea</name>
    <dbReference type="NCBI Taxonomy" id="4058"/>
    <lineage>
        <taxon>Eukaryota</taxon>
        <taxon>Viridiplantae</taxon>
        <taxon>Streptophyta</taxon>
        <taxon>Embryophyta</taxon>
        <taxon>Tracheophyta</taxon>
        <taxon>Spermatophyta</taxon>
        <taxon>Magnoliopsida</taxon>
        <taxon>eudicotyledons</taxon>
        <taxon>Gunneridae</taxon>
        <taxon>Pentapetalae</taxon>
        <taxon>asterids</taxon>
        <taxon>lamiids</taxon>
        <taxon>Gentianales</taxon>
        <taxon>Apocynaceae</taxon>
        <taxon>Rauvolfioideae</taxon>
        <taxon>Vinceae</taxon>
        <taxon>Catharanthinae</taxon>
        <taxon>Catharanthus</taxon>
    </lineage>
</organism>
<accession>A0ACC0B6H0</accession>
<evidence type="ECO:0000313" key="1">
    <source>
        <dbReference type="EMBL" id="KAI5668249.1"/>
    </source>
</evidence>
<name>A0ACC0B6H0_CATRO</name>
<keyword evidence="2" id="KW-1185">Reference proteome</keyword>
<comment type="caution">
    <text evidence="1">The sequence shown here is derived from an EMBL/GenBank/DDBJ whole genome shotgun (WGS) entry which is preliminary data.</text>
</comment>
<sequence length="159" mass="17828">MALIGKHEVDIELKTPADKLWSLVKEFTFLCPKIFPDIYHSIEVLEGDGRSAGSLRRITLAASGEGLMQMPVVKSRIEAVDEETKTICYRMVEGDILKSFKSFVDKVVVKEKDGGGSVVSYSSEYEKLSEDTPNPDHVKDFTIGFFHKFDAYLEGESKN</sequence>
<dbReference type="EMBL" id="CM044704">
    <property type="protein sequence ID" value="KAI5668249.1"/>
    <property type="molecule type" value="Genomic_DNA"/>
</dbReference>
<protein>
    <submittedName>
        <fullName evidence="1">Uncharacterized protein</fullName>
    </submittedName>
</protein>
<reference evidence="2" key="1">
    <citation type="journal article" date="2023" name="Nat. Plants">
        <title>Single-cell RNA sequencing provides a high-resolution roadmap for understanding the multicellular compartmentation of specialized metabolism.</title>
        <authorList>
            <person name="Sun S."/>
            <person name="Shen X."/>
            <person name="Li Y."/>
            <person name="Li Y."/>
            <person name="Wang S."/>
            <person name="Li R."/>
            <person name="Zhang H."/>
            <person name="Shen G."/>
            <person name="Guo B."/>
            <person name="Wei J."/>
            <person name="Xu J."/>
            <person name="St-Pierre B."/>
            <person name="Chen S."/>
            <person name="Sun C."/>
        </authorList>
    </citation>
    <scope>NUCLEOTIDE SEQUENCE [LARGE SCALE GENOMIC DNA]</scope>
</reference>
<gene>
    <name evidence="1" type="ORF">M9H77_18102</name>
</gene>
<proteinExistence type="predicted"/>
<dbReference type="Proteomes" id="UP001060085">
    <property type="component" value="Linkage Group LG04"/>
</dbReference>